<keyword evidence="3" id="KW-1185">Reference proteome</keyword>
<evidence type="ECO:0000313" key="2">
    <source>
        <dbReference type="EMBL" id="GMH27625.1"/>
    </source>
</evidence>
<name>A0AAD3TDM7_NEPGR</name>
<dbReference type="Proteomes" id="UP001279734">
    <property type="component" value="Unassembled WGS sequence"/>
</dbReference>
<dbReference type="EMBL" id="BSYO01000033">
    <property type="protein sequence ID" value="GMH27625.1"/>
    <property type="molecule type" value="Genomic_DNA"/>
</dbReference>
<dbReference type="CDD" id="cd04301">
    <property type="entry name" value="NAT_SF"/>
    <property type="match status" value="1"/>
</dbReference>
<gene>
    <name evidence="2" type="ORF">Nepgr_029468</name>
</gene>
<dbReference type="PANTHER" id="PTHR47489">
    <property type="entry name" value="ACYL-COA N-ACYLTRANSFERASES (NAT) SUPERFAMILY PROTEIN"/>
    <property type="match status" value="1"/>
</dbReference>
<protein>
    <recommendedName>
        <fullName evidence="1">N-acetyltransferase domain-containing protein</fullName>
    </recommendedName>
</protein>
<dbReference type="Pfam" id="PF00583">
    <property type="entry name" value="Acetyltransf_1"/>
    <property type="match status" value="1"/>
</dbReference>
<dbReference type="Gene3D" id="3.40.630.30">
    <property type="match status" value="1"/>
</dbReference>
<feature type="domain" description="N-acetyltransferase" evidence="1">
    <location>
        <begin position="115"/>
        <end position="296"/>
    </location>
</feature>
<dbReference type="AlphaFoldDB" id="A0AAD3TDM7"/>
<evidence type="ECO:0000313" key="3">
    <source>
        <dbReference type="Proteomes" id="UP001279734"/>
    </source>
</evidence>
<evidence type="ECO:0000259" key="1">
    <source>
        <dbReference type="PROSITE" id="PS51186"/>
    </source>
</evidence>
<organism evidence="2 3">
    <name type="scientific">Nepenthes gracilis</name>
    <name type="common">Slender pitcher plant</name>
    <dbReference type="NCBI Taxonomy" id="150966"/>
    <lineage>
        <taxon>Eukaryota</taxon>
        <taxon>Viridiplantae</taxon>
        <taxon>Streptophyta</taxon>
        <taxon>Embryophyta</taxon>
        <taxon>Tracheophyta</taxon>
        <taxon>Spermatophyta</taxon>
        <taxon>Magnoliopsida</taxon>
        <taxon>eudicotyledons</taxon>
        <taxon>Gunneridae</taxon>
        <taxon>Pentapetalae</taxon>
        <taxon>Caryophyllales</taxon>
        <taxon>Nepenthaceae</taxon>
        <taxon>Nepenthes</taxon>
    </lineage>
</organism>
<accession>A0AAD3TDM7</accession>
<dbReference type="InterPro" id="IPR000182">
    <property type="entry name" value="GNAT_dom"/>
</dbReference>
<dbReference type="PROSITE" id="PS51186">
    <property type="entry name" value="GNAT"/>
    <property type="match status" value="1"/>
</dbReference>
<reference evidence="2" key="1">
    <citation type="submission" date="2023-05" db="EMBL/GenBank/DDBJ databases">
        <title>Nepenthes gracilis genome sequencing.</title>
        <authorList>
            <person name="Fukushima K."/>
        </authorList>
    </citation>
    <scope>NUCLEOTIDE SEQUENCE</scope>
    <source>
        <strain evidence="2">SING2019-196</strain>
    </source>
</reference>
<proteinExistence type="predicted"/>
<sequence length="313" mass="35122">MATTCSVLPAVEPHHRFGYHVGSHFKSQQTPPFALSPPKFKHPYLSLPKSNRLTFFTPSFPALNSSESPSSPVSQTFPYPQSPVNTSRFLTPDELEKLQFLENFSYSCELASGHLSIRAMRAEEMNVAAKLLAESFAELMFLPIGLVTLLAFLVKQYLIEKRSLMPHTVTLLGFYREKEGSEEEELAGTVEMSFDKNGANASPPTPNPPINCPYICNMTVKKALRRRGIGWHLLKASEELISYMSCSRDVYLHCRIIDSAPFSMYEKAGYDIFKTDSIFVLLTLQRRKHLMRKKLPALSSETAVLASGEETSS</sequence>
<dbReference type="GO" id="GO:0016747">
    <property type="term" value="F:acyltransferase activity, transferring groups other than amino-acyl groups"/>
    <property type="evidence" value="ECO:0007669"/>
    <property type="project" value="InterPro"/>
</dbReference>
<dbReference type="PANTHER" id="PTHR47489:SF2">
    <property type="entry name" value="GCN5-RELATED N-ACETYLTRANSFERASE 5, CHLOROPLASTIC"/>
    <property type="match status" value="1"/>
</dbReference>
<dbReference type="SUPFAM" id="SSF55729">
    <property type="entry name" value="Acyl-CoA N-acyltransferases (Nat)"/>
    <property type="match status" value="1"/>
</dbReference>
<comment type="caution">
    <text evidence="2">The sequence shown here is derived from an EMBL/GenBank/DDBJ whole genome shotgun (WGS) entry which is preliminary data.</text>
</comment>
<dbReference type="InterPro" id="IPR016181">
    <property type="entry name" value="Acyl_CoA_acyltransferase"/>
</dbReference>